<feature type="compositionally biased region" description="Low complexity" evidence="1">
    <location>
        <begin position="744"/>
        <end position="762"/>
    </location>
</feature>
<evidence type="ECO:0000259" key="3">
    <source>
        <dbReference type="Pfam" id="PF18974"/>
    </source>
</evidence>
<feature type="domain" description="Large polyvalent protein-associated" evidence="2">
    <location>
        <begin position="634"/>
        <end position="709"/>
    </location>
</feature>
<dbReference type="Proteomes" id="UP000656319">
    <property type="component" value="Unassembled WGS sequence"/>
</dbReference>
<dbReference type="Pfam" id="PF18974">
    <property type="entry name" value="DUF5710"/>
    <property type="match status" value="1"/>
</dbReference>
<evidence type="ECO:0000313" key="4">
    <source>
        <dbReference type="EMBL" id="CAD6550009.1"/>
    </source>
</evidence>
<dbReference type="Pfam" id="PF18821">
    <property type="entry name" value="LPD7"/>
    <property type="match status" value="1"/>
</dbReference>
<dbReference type="InterPro" id="IPR043764">
    <property type="entry name" value="DUF5710"/>
</dbReference>
<feature type="region of interest" description="Disordered" evidence="1">
    <location>
        <begin position="265"/>
        <end position="310"/>
    </location>
</feature>
<evidence type="ECO:0000259" key="2">
    <source>
        <dbReference type="Pfam" id="PF18821"/>
    </source>
</evidence>
<accession>A0ABN7I625</accession>
<feature type="domain" description="DUF5710" evidence="3">
    <location>
        <begin position="11"/>
        <end position="54"/>
    </location>
</feature>
<evidence type="ECO:0000313" key="5">
    <source>
        <dbReference type="Proteomes" id="UP000656319"/>
    </source>
</evidence>
<evidence type="ECO:0008006" key="6">
    <source>
        <dbReference type="Google" id="ProtNLM"/>
    </source>
</evidence>
<name>A0ABN7I625_9BURK</name>
<dbReference type="RefSeq" id="WP_201698516.1">
    <property type="nucleotide sequence ID" value="NZ_CAJHCQ010000014.1"/>
</dbReference>
<feature type="region of interest" description="Disordered" evidence="1">
    <location>
        <begin position="495"/>
        <end position="526"/>
    </location>
</feature>
<feature type="compositionally biased region" description="Basic and acidic residues" evidence="1">
    <location>
        <begin position="559"/>
        <end position="570"/>
    </location>
</feature>
<feature type="compositionally biased region" description="Basic and acidic residues" evidence="1">
    <location>
        <begin position="269"/>
        <end position="279"/>
    </location>
</feature>
<proteinExistence type="predicted"/>
<sequence>MADPKRPKGKRTYLDVPFREKDAAHDLGARFDRRSKKWYVPGGTDVGPFARWIPAHEPQTAQDARQARQPVRGQPQTLFGSEADIEREAVRLSELMGQPLDESRAFVRDSLQAAAEKAGLEARDRLRAQGASAFEMIDGVREAGVHARHQYFADRQHLYLQGVRVGQQAALPKLDDAALGRRFREMIQSITTAVTLRGNEVNHTLALEQRLESIHREAWRMSGNAVDGERAIGEQIRNRTGFAAETLPLRAAAALAKLRDEAGLSPMEIDERTPARDVTDSDPVDDAPQVDGASVAPQQRHRHREPERDDGIATFADMAEAFDPVEAMPATGREHEDRTDWPMVAKDLADFRELTGRISEEFAKGRTAPEVAAALDQELEFLSTAAREPFVTHVREALERPVDASPVQSPAPQAQPKVKMDGDAVTFADVGDAAAIDDAMRLRGITGNAVPGNEDVARPTVNAAAANEPVVQPGRAANDTSMNTPAVSGMIDTQIQRTQTSAQNEADARNPANEPERPVFDSVSTQDLERVRTVRDGERAAAERLLREQGKPMPGQHAGDARAAADAHEAGVARIADSRDNQIGVDPASRKPVVTKYGYDVPAHVASRYMVKDGRFWKLEGMEDKPGVQSDPTATTQPHFEDVGARLNSRQNDRATIADMVAVAKAKNWDSIVVRGSETFRRNAWIEASLAGVDVKGFKPAESDEALLEAAKRERAALTIKAGTSPAPDVAQKTNPAKENPAGAPSNPKPEAAASAARFSPAEDMAAPPTPEAPKTVAQLREVLEKSLERAPTRMRAEVIRRFDARMQAGTEIEARIARGELGRDAGPAEIDRRAAELHAAWTAPKAAPAQGPSNIPLSAQAQTGGLAPKVM</sequence>
<feature type="compositionally biased region" description="Polar residues" evidence="1">
    <location>
        <begin position="495"/>
        <end position="504"/>
    </location>
</feature>
<dbReference type="InterPro" id="IPR040677">
    <property type="entry name" value="LPD7"/>
</dbReference>
<evidence type="ECO:0000256" key="1">
    <source>
        <dbReference type="SAM" id="MobiDB-lite"/>
    </source>
</evidence>
<feature type="compositionally biased region" description="Low complexity" evidence="1">
    <location>
        <begin position="404"/>
        <end position="417"/>
    </location>
</feature>
<organism evidence="4 5">
    <name type="scientific">Paraburkholderia hiiakae</name>
    <dbReference type="NCBI Taxonomy" id="1081782"/>
    <lineage>
        <taxon>Bacteria</taxon>
        <taxon>Pseudomonadati</taxon>
        <taxon>Pseudomonadota</taxon>
        <taxon>Betaproteobacteria</taxon>
        <taxon>Burkholderiales</taxon>
        <taxon>Burkholderiaceae</taxon>
        <taxon>Paraburkholderia</taxon>
    </lineage>
</organism>
<feature type="region of interest" description="Disordered" evidence="1">
    <location>
        <begin position="844"/>
        <end position="872"/>
    </location>
</feature>
<keyword evidence="5" id="KW-1185">Reference proteome</keyword>
<feature type="compositionally biased region" description="Polar residues" evidence="1">
    <location>
        <begin position="852"/>
        <end position="864"/>
    </location>
</feature>
<feature type="region of interest" description="Disordered" evidence="1">
    <location>
        <begin position="401"/>
        <end position="420"/>
    </location>
</feature>
<reference evidence="4 5" key="1">
    <citation type="submission" date="2020-10" db="EMBL/GenBank/DDBJ databases">
        <authorList>
            <person name="Peeters C."/>
        </authorList>
    </citation>
    <scope>NUCLEOTIDE SEQUENCE [LARGE SCALE GENOMIC DNA]</scope>
    <source>
        <strain evidence="4 5">LMG 27952</strain>
    </source>
</reference>
<feature type="region of interest" description="Disordered" evidence="1">
    <location>
        <begin position="720"/>
        <end position="774"/>
    </location>
</feature>
<gene>
    <name evidence="4" type="ORF">LMG27952_04952</name>
</gene>
<feature type="region of interest" description="Disordered" evidence="1">
    <location>
        <begin position="547"/>
        <end position="570"/>
    </location>
</feature>
<dbReference type="EMBL" id="CAJHCQ010000014">
    <property type="protein sequence ID" value="CAD6550009.1"/>
    <property type="molecule type" value="Genomic_DNA"/>
</dbReference>
<comment type="caution">
    <text evidence="4">The sequence shown here is derived from an EMBL/GenBank/DDBJ whole genome shotgun (WGS) entry which is preliminary data.</text>
</comment>
<protein>
    <recommendedName>
        <fullName evidence="6">Large polyvalent protein-associated domain-containing protein</fullName>
    </recommendedName>
</protein>